<dbReference type="GO" id="GO:0016887">
    <property type="term" value="F:ATP hydrolysis activity"/>
    <property type="evidence" value="ECO:0007669"/>
    <property type="project" value="InterPro"/>
</dbReference>
<dbReference type="Gene3D" id="3.40.50.300">
    <property type="entry name" value="P-loop containing nucleotide triphosphate hydrolases"/>
    <property type="match status" value="1"/>
</dbReference>
<dbReference type="Proteomes" id="UP000317318">
    <property type="component" value="Chromosome"/>
</dbReference>
<evidence type="ECO:0000313" key="7">
    <source>
        <dbReference type="EMBL" id="QDT38476.1"/>
    </source>
</evidence>
<dbReference type="SMART" id="SM00382">
    <property type="entry name" value="AAA"/>
    <property type="match status" value="1"/>
</dbReference>
<dbReference type="PANTHER" id="PTHR24220:SF689">
    <property type="entry name" value="LIPOPROTEIN-RELEASING SYSTEM ATP-BINDING PROTEIN LOLD"/>
    <property type="match status" value="1"/>
</dbReference>
<keyword evidence="2" id="KW-0547">Nucleotide-binding</keyword>
<dbReference type="SUPFAM" id="SSF52540">
    <property type="entry name" value="P-loop containing nucleoside triphosphate hydrolases"/>
    <property type="match status" value="1"/>
</dbReference>
<keyword evidence="1" id="KW-0813">Transport</keyword>
<dbReference type="KEGG" id="svp:Pan189_28700"/>
<evidence type="ECO:0000313" key="8">
    <source>
        <dbReference type="Proteomes" id="UP000317318"/>
    </source>
</evidence>
<dbReference type="FunFam" id="3.40.50.300:FF:000032">
    <property type="entry name" value="Export ABC transporter ATP-binding protein"/>
    <property type="match status" value="1"/>
</dbReference>
<dbReference type="PROSITE" id="PS00211">
    <property type="entry name" value="ABC_TRANSPORTER_1"/>
    <property type="match status" value="1"/>
</dbReference>
<sequence length="257" mass="28643">MTTAIAPASPKSDVRPMKSPKPQPLQIDAVALEKTYRKGEHKVPVLKGVNLSVHRGELLSIVGQSGSGKSTLLHLIGLLDTPDVGEVLLEGQRIDDLPERSRDQIRNRVFGFIFQFYHLLPELTLLENVLTPMMIRDGFFAYLKNRGQYREEAHSILERVGLTHRLKHRPKELSGGEMQRAAIARALIGHPQILLADEPTGNLDRSSGDEIMSLLESLNADERLTVVMVTHDESIAARAHRTVRLFEGRLETTRAAA</sequence>
<dbReference type="GO" id="GO:0005524">
    <property type="term" value="F:ATP binding"/>
    <property type="evidence" value="ECO:0007669"/>
    <property type="project" value="UniProtKB-KW"/>
</dbReference>
<dbReference type="PANTHER" id="PTHR24220">
    <property type="entry name" value="IMPORT ATP-BINDING PROTEIN"/>
    <property type="match status" value="1"/>
</dbReference>
<evidence type="ECO:0000256" key="2">
    <source>
        <dbReference type="ARBA" id="ARBA00022741"/>
    </source>
</evidence>
<dbReference type="Pfam" id="PF00005">
    <property type="entry name" value="ABC_tran"/>
    <property type="match status" value="1"/>
</dbReference>
<dbReference type="InterPro" id="IPR017911">
    <property type="entry name" value="MacB-like_ATP-bd"/>
</dbReference>
<dbReference type="PROSITE" id="PS50893">
    <property type="entry name" value="ABC_TRANSPORTER_2"/>
    <property type="match status" value="1"/>
</dbReference>
<dbReference type="EMBL" id="CP036268">
    <property type="protein sequence ID" value="QDT38476.1"/>
    <property type="molecule type" value="Genomic_DNA"/>
</dbReference>
<evidence type="ECO:0000256" key="4">
    <source>
        <dbReference type="ARBA" id="ARBA00038388"/>
    </source>
</evidence>
<evidence type="ECO:0000256" key="3">
    <source>
        <dbReference type="ARBA" id="ARBA00022840"/>
    </source>
</evidence>
<dbReference type="GO" id="GO:0005886">
    <property type="term" value="C:plasma membrane"/>
    <property type="evidence" value="ECO:0007669"/>
    <property type="project" value="TreeGrafter"/>
</dbReference>
<dbReference type="InterPro" id="IPR003439">
    <property type="entry name" value="ABC_transporter-like_ATP-bd"/>
</dbReference>
<keyword evidence="7" id="KW-0378">Hydrolase</keyword>
<evidence type="ECO:0000256" key="1">
    <source>
        <dbReference type="ARBA" id="ARBA00022448"/>
    </source>
</evidence>
<keyword evidence="8" id="KW-1185">Reference proteome</keyword>
<dbReference type="InterPro" id="IPR017871">
    <property type="entry name" value="ABC_transporter-like_CS"/>
</dbReference>
<gene>
    <name evidence="7" type="ORF">Pan189_28700</name>
</gene>
<organism evidence="7 8">
    <name type="scientific">Stratiformator vulcanicus</name>
    <dbReference type="NCBI Taxonomy" id="2527980"/>
    <lineage>
        <taxon>Bacteria</taxon>
        <taxon>Pseudomonadati</taxon>
        <taxon>Planctomycetota</taxon>
        <taxon>Planctomycetia</taxon>
        <taxon>Planctomycetales</taxon>
        <taxon>Planctomycetaceae</taxon>
        <taxon>Stratiformator</taxon>
    </lineage>
</organism>
<protein>
    <submittedName>
        <fullName evidence="7">P-loop containing nucleoside triphosphate hydrolase</fullName>
        <ecNumber evidence="7">3.6.3.-</ecNumber>
    </submittedName>
</protein>
<evidence type="ECO:0000256" key="5">
    <source>
        <dbReference type="SAM" id="MobiDB-lite"/>
    </source>
</evidence>
<reference evidence="7 8" key="1">
    <citation type="submission" date="2019-02" db="EMBL/GenBank/DDBJ databases">
        <title>Deep-cultivation of Planctomycetes and their phenomic and genomic characterization uncovers novel biology.</title>
        <authorList>
            <person name="Wiegand S."/>
            <person name="Jogler M."/>
            <person name="Boedeker C."/>
            <person name="Pinto D."/>
            <person name="Vollmers J."/>
            <person name="Rivas-Marin E."/>
            <person name="Kohn T."/>
            <person name="Peeters S.H."/>
            <person name="Heuer A."/>
            <person name="Rast P."/>
            <person name="Oberbeckmann S."/>
            <person name="Bunk B."/>
            <person name="Jeske O."/>
            <person name="Meyerdierks A."/>
            <person name="Storesund J.E."/>
            <person name="Kallscheuer N."/>
            <person name="Luecker S."/>
            <person name="Lage O.M."/>
            <person name="Pohl T."/>
            <person name="Merkel B.J."/>
            <person name="Hornburger P."/>
            <person name="Mueller R.-W."/>
            <person name="Bruemmer F."/>
            <person name="Labrenz M."/>
            <person name="Spormann A.M."/>
            <person name="Op den Camp H."/>
            <person name="Overmann J."/>
            <person name="Amann R."/>
            <person name="Jetten M.S.M."/>
            <person name="Mascher T."/>
            <person name="Medema M.H."/>
            <person name="Devos D.P."/>
            <person name="Kaster A.-K."/>
            <person name="Ovreas L."/>
            <person name="Rohde M."/>
            <person name="Galperin M.Y."/>
            <person name="Jogler C."/>
        </authorList>
    </citation>
    <scope>NUCLEOTIDE SEQUENCE [LARGE SCALE GENOMIC DNA]</scope>
    <source>
        <strain evidence="7 8">Pan189</strain>
    </source>
</reference>
<dbReference type="GO" id="GO:0022857">
    <property type="term" value="F:transmembrane transporter activity"/>
    <property type="evidence" value="ECO:0007669"/>
    <property type="project" value="TreeGrafter"/>
</dbReference>
<feature type="domain" description="ABC transporter" evidence="6">
    <location>
        <begin position="30"/>
        <end position="257"/>
    </location>
</feature>
<accession>A0A517R3P1</accession>
<feature type="region of interest" description="Disordered" evidence="5">
    <location>
        <begin position="1"/>
        <end position="23"/>
    </location>
</feature>
<name>A0A517R3P1_9PLAN</name>
<dbReference type="InterPro" id="IPR003593">
    <property type="entry name" value="AAA+_ATPase"/>
</dbReference>
<dbReference type="CDD" id="cd03255">
    <property type="entry name" value="ABC_MJ0796_LolCDE_FtsE"/>
    <property type="match status" value="1"/>
</dbReference>
<comment type="similarity">
    <text evidence="4">Belongs to the ABC transporter superfamily. Macrolide exporter (TC 3.A.1.122) family.</text>
</comment>
<proteinExistence type="inferred from homology"/>
<dbReference type="GO" id="GO:0098796">
    <property type="term" value="C:membrane protein complex"/>
    <property type="evidence" value="ECO:0007669"/>
    <property type="project" value="UniProtKB-ARBA"/>
</dbReference>
<dbReference type="InterPro" id="IPR015854">
    <property type="entry name" value="ABC_transpr_LolD-like"/>
</dbReference>
<evidence type="ECO:0000259" key="6">
    <source>
        <dbReference type="PROSITE" id="PS50893"/>
    </source>
</evidence>
<dbReference type="AlphaFoldDB" id="A0A517R3P1"/>
<keyword evidence="3" id="KW-0067">ATP-binding</keyword>
<dbReference type="InterPro" id="IPR027417">
    <property type="entry name" value="P-loop_NTPase"/>
</dbReference>
<dbReference type="EC" id="3.6.3.-" evidence="7"/>